<feature type="region of interest" description="Disordered" evidence="1">
    <location>
        <begin position="1852"/>
        <end position="1938"/>
    </location>
</feature>
<feature type="chain" id="PRO_5045528738" evidence="2">
    <location>
        <begin position="39"/>
        <end position="2302"/>
    </location>
</feature>
<dbReference type="Gene3D" id="2.170.16.10">
    <property type="entry name" value="Hedgehog/Intein (Hint) domain"/>
    <property type="match status" value="1"/>
</dbReference>
<dbReference type="RefSeq" id="WP_311634366.1">
    <property type="nucleotide sequence ID" value="NZ_JAVRFF010000005.1"/>
</dbReference>
<reference evidence="4" key="1">
    <citation type="submission" date="2024-05" db="EMBL/GenBank/DDBJ databases">
        <title>30 novel species of actinomycetes from the DSMZ collection.</title>
        <authorList>
            <person name="Nouioui I."/>
        </authorList>
    </citation>
    <scope>NUCLEOTIDE SEQUENCE</scope>
    <source>
        <strain evidence="4">DSM 41014</strain>
    </source>
</reference>
<dbReference type="InterPro" id="IPR050708">
    <property type="entry name" value="T6SS_VgrG/RHS"/>
</dbReference>
<dbReference type="CDD" id="cd00081">
    <property type="entry name" value="Hint"/>
    <property type="match status" value="1"/>
</dbReference>
<evidence type="ECO:0000259" key="3">
    <source>
        <dbReference type="SMART" id="SM00306"/>
    </source>
</evidence>
<feature type="compositionally biased region" description="Polar residues" evidence="1">
    <location>
        <begin position="1899"/>
        <end position="1908"/>
    </location>
</feature>
<name>A0ABU2UEZ5_9ACTN</name>
<protein>
    <submittedName>
        <fullName evidence="4">RHS repeat-associated core domain-containing protein</fullName>
    </submittedName>
</protein>
<dbReference type="PANTHER" id="PTHR32305:SF17">
    <property type="entry name" value="TRNA NUCLEASE WAPA"/>
    <property type="match status" value="1"/>
</dbReference>
<proteinExistence type="predicted"/>
<evidence type="ECO:0000313" key="5">
    <source>
        <dbReference type="Proteomes" id="UP001180489"/>
    </source>
</evidence>
<dbReference type="InterPro" id="IPR036844">
    <property type="entry name" value="Hint_dom_sf"/>
</dbReference>
<accession>A0ABU2UEZ5</accession>
<keyword evidence="5" id="KW-1185">Reference proteome</keyword>
<feature type="compositionally biased region" description="Polar residues" evidence="1">
    <location>
        <begin position="1852"/>
        <end position="1866"/>
    </location>
</feature>
<dbReference type="NCBIfam" id="TIGR01643">
    <property type="entry name" value="YD_repeat_2x"/>
    <property type="match status" value="2"/>
</dbReference>
<feature type="domain" description="Hint" evidence="3">
    <location>
        <begin position="2052"/>
        <end position="2156"/>
    </location>
</feature>
<evidence type="ECO:0000256" key="2">
    <source>
        <dbReference type="SAM" id="SignalP"/>
    </source>
</evidence>
<evidence type="ECO:0000313" key="4">
    <source>
        <dbReference type="EMBL" id="MDT0471735.1"/>
    </source>
</evidence>
<dbReference type="InterPro" id="IPR031325">
    <property type="entry name" value="RHS_repeat"/>
</dbReference>
<dbReference type="InterPro" id="IPR006530">
    <property type="entry name" value="YD"/>
</dbReference>
<feature type="region of interest" description="Disordered" evidence="1">
    <location>
        <begin position="37"/>
        <end position="83"/>
    </location>
</feature>
<dbReference type="PANTHER" id="PTHR32305">
    <property type="match status" value="1"/>
</dbReference>
<dbReference type="Gene3D" id="2.180.10.10">
    <property type="entry name" value="RHS repeat-associated core"/>
    <property type="match status" value="2"/>
</dbReference>
<dbReference type="NCBIfam" id="TIGR03696">
    <property type="entry name" value="Rhs_assc_core"/>
    <property type="match status" value="1"/>
</dbReference>
<dbReference type="Pfam" id="PF05593">
    <property type="entry name" value="RHS_repeat"/>
    <property type="match status" value="1"/>
</dbReference>
<organism evidence="4 5">
    <name type="scientific">Streptomyces hintoniae</name>
    <dbReference type="NCBI Taxonomy" id="3075521"/>
    <lineage>
        <taxon>Bacteria</taxon>
        <taxon>Bacillati</taxon>
        <taxon>Actinomycetota</taxon>
        <taxon>Actinomycetes</taxon>
        <taxon>Kitasatosporales</taxon>
        <taxon>Streptomycetaceae</taxon>
        <taxon>Streptomyces</taxon>
    </lineage>
</organism>
<keyword evidence="2" id="KW-0732">Signal</keyword>
<dbReference type="InterPro" id="IPR022385">
    <property type="entry name" value="Rhs_assc_core"/>
</dbReference>
<dbReference type="Proteomes" id="UP001180489">
    <property type="component" value="Unassembled WGS sequence"/>
</dbReference>
<gene>
    <name evidence="4" type="ORF">RM863_06295</name>
</gene>
<feature type="signal peptide" evidence="2">
    <location>
        <begin position="1"/>
        <end position="38"/>
    </location>
</feature>
<feature type="region of interest" description="Disordered" evidence="1">
    <location>
        <begin position="1791"/>
        <end position="1811"/>
    </location>
</feature>
<comment type="caution">
    <text evidence="4">The sequence shown here is derived from an EMBL/GenBank/DDBJ whole genome shotgun (WGS) entry which is preliminary data.</text>
</comment>
<dbReference type="SMART" id="SM00306">
    <property type="entry name" value="HintN"/>
    <property type="match status" value="1"/>
</dbReference>
<evidence type="ECO:0000256" key="1">
    <source>
        <dbReference type="SAM" id="MobiDB-lite"/>
    </source>
</evidence>
<dbReference type="EMBL" id="JAVRFF010000005">
    <property type="protein sequence ID" value="MDT0471735.1"/>
    <property type="molecule type" value="Genomic_DNA"/>
</dbReference>
<dbReference type="Pfam" id="PF07591">
    <property type="entry name" value="PT-HINT"/>
    <property type="match status" value="1"/>
</dbReference>
<sequence length="2302" mass="247082">MNGGSSRRFPTVRRRVALASAVVMVATLLQAVAQPAVAADDGRGRPALPASEKPVPVSAAKSKARTLMKEPRTPRSAPEMAWPKEATAEVELPADGTTASLRAEGLPLTLGAGTTSGRSKAGGTVEARVLSREAARNAGVAGPMFSLRAQNAREKAKPVRVRARLDYSGFTEAFGGGYGSRLTLVELPACALTTPSNQKCRTSRPVATVNDTETRTLTAKSVTVDAASSTVLAAVAEASGGNGDYTATSLAPSATWSTNLNTGDFAWSYGMPVPDVPGGLTPSLGLAYSSGSVDGRTGNTNNQASWAGDGFGLWPGFIERRYKPCADDDVKNADGGIPGDLCWAYDNAFLTFNGKGGELVPEGGNSWKLKDDDGTKIDHLTSSNRGNGDDDGEYWRLTDPDGTRYYFGYHRLPGWAEGKEATDSTWTVPVFGNNSEEPCHAATFADSWCQQAWRWNLDYAVDVHGNAIAYYYDQETNSYGRNLKAADNTRYVRGGTVDRIEYGLKSSSMYGTKALGKITFTNGERCLPDSRTTCSSITSDSAYWYDTPWDLNCDSGKDCDKGRVSPSFFTRKRLTQITAQVYDSSGYKDIDSWKLTHHWGKADTDYQLLLDSIQHTGHADAPAVTLPKTTFVYTQLANRLDRSGDGYAPFIKGRLSTVADEAGGQIDVNYSAEACDWNALPTPQTNTTRCFPQYIGGSSSADPDLTWFNKYVVSNVALTDRTGGSPDQVTMYEYLDGAAWHYENDDGFTEEKSRTWSQWRGYGHVRVRTGGQGGSSAMKSQADTYFLRGMNGDRKDASGGTKSVVVALGTDEGDSITDHESAAGFAYKTVDYSGPNGKILSKTVNRPWYHETASKTRDWGTITANLTGTARSRSWTSLDDGAGAEWRITMVDTEHDTVAGRVTQVHDRGDVSKSSDNTCTRTTYATPTAPTTPIILTLPSRVEAVAKACDATVSRPDDVMSDVRTAYDGDAYDMAPTKGDATASAALTRYDGTTAVYAESGTTYDSYGRELTSTDLTADVKVAATGGLTRTARTDGRTVTTARIPATGLTTSVKVTTPPATVGDGSTAQTTTTTYDSLRGLPLTRTDTNGEVTEFAYDALGRSTKVWLADRLTGQTPTYEFTYTVTDGKPIAVGTKTIGNRGVQRTSYVFYDGFLRARQSQDPGPDGGSLLTDTFYDERGLIGKQFATYYTERAPSTVLLKPEEALGVETQSRYTYDGLGRRTEGKQIAGNGDGGTVLSTTQTIYGGDRTTVIPPVGGTATTTLTDARGQTTQLRQHHTRSASAAYDTTTYSYTPRGELKELTDPAGTAWTYMYDLLGQVTQTTDPDKGTTFSKYDDRGQLVSMRDARKDSPALWYVYDNLGRRTEVREGSASGTLRSKWVYDTISGAKGYLAQATRYQDGNAYTSKVVAYDHLYRPLRTSVTIPASEGALAGTYLSGTTYNVSGTVQGVGYPAAGSLSATTGAYTYEDDTLRPTEFSVGPGVVSRASYSLTGKPLQYELSRSGGLKTWATNTWEWGTQRLATSRVDRENVPGVDQYSTYRYDEAGNVLSVSDVSRSGTDNQCFAYDYLRRLTEAWTQNTTSCAAAPSGSALGGPAPYWSSYGYDVVGNRTTETLHNTAGDASKDTERTYEYPGAGAAQPHILSSVTTKGPTGTAKNSYGYDETGNTITRTLGGDTRTLKWDPEGHLAKVTEPVEGGTDKVTEYVYDTDGNRLIGRTPTETTLYLGATEITLPKGTATPKGTRYFDLGGGHQAVQQNDGTVSFTLADHHGTAQLAIDTATQSLTQRRALPFGGTRGTEPAAWPGGKGFVGGNDDTKSTGLTHLGAREYDPSIGRFISVDPLLVPDSPQSLNGYSYGSNNPVTTSDPDGTCPYIDCPTRPTPQEQNTTPGHKPRPRDDSANTTAANNGWSYRAPSGKSTGARHSGGAKGSTDNQPRIGGVRVPTEKELQASQYVEASYSQNLMLWADNLCRSAPRSAFCDAAHALGWTVPQGDILELVGVRDALRCKNGSATACVWTVAGFLPVKFLGKAAKLFLRGESAADVARAARASCLVHSFVPGTEVLLDDGTTKPIEDVAVGDKITVTDPDTGETTTREVVATIVTEDDKDFVDLAVATPGDPGAVGSLIATTTHPFWSPSQNSWVDAGELRAGMTLRTPKGQTAEITTVRQFTKRQTTHDLTISDIHTYYVLAGATPVLVHNSNGLCRVTSAIHDDPYLVKAAEAAGKNQRIQKEMDDLVMQFRGGNTNPGLGNKSLAGTDVSYLRGRNGGRVFFRNTDDGMQIVGKADKSNESKVISRLTDMYGN</sequence>
<dbReference type="SUPFAM" id="SSF51294">
    <property type="entry name" value="Hedgehog/intein (Hint) domain"/>
    <property type="match status" value="1"/>
</dbReference>
<dbReference type="InterPro" id="IPR003587">
    <property type="entry name" value="Hint_dom_N"/>
</dbReference>